<evidence type="ECO:0000259" key="1">
    <source>
        <dbReference type="Pfam" id="PF08388"/>
    </source>
</evidence>
<accession>A0ABW7FC32</accession>
<dbReference type="Proteomes" id="UP001606301">
    <property type="component" value="Unassembled WGS sequence"/>
</dbReference>
<dbReference type="InterPro" id="IPR013597">
    <property type="entry name" value="Mat_intron_G2"/>
</dbReference>
<evidence type="ECO:0000313" key="3">
    <source>
        <dbReference type="Proteomes" id="UP001606301"/>
    </source>
</evidence>
<protein>
    <submittedName>
        <fullName evidence="2">Group II intron maturase-specific domain-containing protein</fullName>
    </submittedName>
</protein>
<evidence type="ECO:0000313" key="2">
    <source>
        <dbReference type="EMBL" id="MFG6439294.1"/>
    </source>
</evidence>
<keyword evidence="3" id="KW-1185">Reference proteome</keyword>
<name>A0ABW7FC32_9BURK</name>
<reference evidence="2 3" key="1">
    <citation type="submission" date="2024-08" db="EMBL/GenBank/DDBJ databases">
        <authorList>
            <person name="Lu H."/>
        </authorList>
    </citation>
    <scope>NUCLEOTIDE SEQUENCE [LARGE SCALE GENOMIC DNA]</scope>
    <source>
        <strain evidence="2 3">LKC17W</strain>
    </source>
</reference>
<feature type="domain" description="Group II intron maturase-specific" evidence="1">
    <location>
        <begin position="10"/>
        <end position="56"/>
    </location>
</feature>
<dbReference type="RefSeq" id="WP_394394625.1">
    <property type="nucleotide sequence ID" value="NZ_JBIGHW010000001.1"/>
</dbReference>
<organism evidence="2 3">
    <name type="scientific">Pelomonas margarita</name>
    <dbReference type="NCBI Taxonomy" id="3299031"/>
    <lineage>
        <taxon>Bacteria</taxon>
        <taxon>Pseudomonadati</taxon>
        <taxon>Pseudomonadota</taxon>
        <taxon>Betaproteobacteria</taxon>
        <taxon>Burkholderiales</taxon>
        <taxon>Sphaerotilaceae</taxon>
        <taxon>Roseateles</taxon>
    </lineage>
</organism>
<gene>
    <name evidence="2" type="ORF">ACG0Z3_01220</name>
</gene>
<sequence>MLAFRAEVFRYVRGWLGCFLGISQYYRPVPELDEWLRRRTRMCYWKQWRWARTKIRHLLALGVSLKSAIQPGVRSHGYWHMARTPVTQQAMSNAWLKAQGLVSITELWCKAQGYTT</sequence>
<dbReference type="Pfam" id="PF08388">
    <property type="entry name" value="GIIM"/>
    <property type="match status" value="1"/>
</dbReference>
<comment type="caution">
    <text evidence="2">The sequence shown here is derived from an EMBL/GenBank/DDBJ whole genome shotgun (WGS) entry which is preliminary data.</text>
</comment>
<proteinExistence type="predicted"/>
<dbReference type="EMBL" id="JBIGHW010000001">
    <property type="protein sequence ID" value="MFG6439294.1"/>
    <property type="molecule type" value="Genomic_DNA"/>
</dbReference>